<sequence length="249" mass="27514">MGPIEVALFQTWPQVQDITSFVLTDLKAGETQGFYKLVLLDTPMNPVGIIVRSHSTDAWYGEWIEVEIEGLGMHRFAMDGWTVSPADRQARRITQGLRDPPLLPTIMPPPQVELWESHAFVLEPCGGCLPGFECMEEEAPMVDRLQREAELNLVYDEDGGVSDPEGAKRTVFRAMCRPICGDGVAQPGEQCDDGNLRSMDGCNGLCKVEQGFECSNLAGSPSSCWPRLCDGNTGFQSWSGRKGGYFPEY</sequence>
<dbReference type="Proteomes" id="UP001642484">
    <property type="component" value="Unassembled WGS sequence"/>
</dbReference>
<reference evidence="4 5" key="1">
    <citation type="submission" date="2024-02" db="EMBL/GenBank/DDBJ databases">
        <authorList>
            <person name="Chen Y."/>
            <person name="Shah S."/>
            <person name="Dougan E. K."/>
            <person name="Thang M."/>
            <person name="Chan C."/>
        </authorList>
    </citation>
    <scope>NUCLEOTIDE SEQUENCE [LARGE SCALE GENOMIC DNA]</scope>
</reference>
<evidence type="ECO:0000256" key="3">
    <source>
        <dbReference type="ARBA" id="ARBA00023157"/>
    </source>
</evidence>
<evidence type="ECO:0000313" key="4">
    <source>
        <dbReference type="EMBL" id="CAK9051327.1"/>
    </source>
</evidence>
<dbReference type="Pfam" id="PF13948">
    <property type="entry name" value="DUF4215"/>
    <property type="match status" value="1"/>
</dbReference>
<dbReference type="EMBL" id="CAXAMN010017847">
    <property type="protein sequence ID" value="CAK9051327.1"/>
    <property type="molecule type" value="Genomic_DNA"/>
</dbReference>
<comment type="caution">
    <text evidence="4">The sequence shown here is derived from an EMBL/GenBank/DDBJ whole genome shotgun (WGS) entry which is preliminary data.</text>
</comment>
<evidence type="ECO:0000256" key="1">
    <source>
        <dbReference type="ARBA" id="ARBA00022729"/>
    </source>
</evidence>
<keyword evidence="5" id="KW-1185">Reference proteome</keyword>
<proteinExistence type="predicted"/>
<dbReference type="NCBIfam" id="TIGR02232">
    <property type="entry name" value="myxo_disulf_rpt"/>
    <property type="match status" value="1"/>
</dbReference>
<feature type="non-terminal residue" evidence="4">
    <location>
        <position position="249"/>
    </location>
</feature>
<evidence type="ECO:0000313" key="5">
    <source>
        <dbReference type="Proteomes" id="UP001642484"/>
    </source>
</evidence>
<keyword evidence="3" id="KW-1015">Disulfide bond</keyword>
<dbReference type="InterPro" id="IPR011936">
    <property type="entry name" value="Myxo_disulph_rpt"/>
</dbReference>
<keyword evidence="1" id="KW-0732">Signal</keyword>
<protein>
    <submittedName>
        <fullName evidence="4">Uncharacterized protein</fullName>
    </submittedName>
</protein>
<gene>
    <name evidence="4" type="ORF">CCMP2556_LOCUS26074</name>
</gene>
<keyword evidence="2" id="KW-0677">Repeat</keyword>
<accession>A0ABP0MIL4</accession>
<organism evidence="4 5">
    <name type="scientific">Durusdinium trenchii</name>
    <dbReference type="NCBI Taxonomy" id="1381693"/>
    <lineage>
        <taxon>Eukaryota</taxon>
        <taxon>Sar</taxon>
        <taxon>Alveolata</taxon>
        <taxon>Dinophyceae</taxon>
        <taxon>Suessiales</taxon>
        <taxon>Symbiodiniaceae</taxon>
        <taxon>Durusdinium</taxon>
    </lineage>
</organism>
<name>A0ABP0MIL4_9DINO</name>
<evidence type="ECO:0000256" key="2">
    <source>
        <dbReference type="ARBA" id="ARBA00022737"/>
    </source>
</evidence>